<accession>A0A1C9HZS1</accession>
<reference evidence="1" key="1">
    <citation type="journal article" date="2015" name="BMC Genomics">
        <title>Transcriptome profiling of a Rhizobium leguminosarum bv. trifolii rosR mutant reveals the role of the transcriptional regulator RosR in motility, synthesis of cell-surface components, and other cellular processes.</title>
        <authorList>
            <person name="Rachwal K."/>
            <person name="Matczynska E."/>
            <person name="Janczarek M."/>
        </authorList>
    </citation>
    <scope>NUCLEOTIDE SEQUENCE</scope>
    <source>
        <strain evidence="1">Rt24.2</strain>
    </source>
</reference>
<dbReference type="AlphaFoldDB" id="A0A1C9HZS1"/>
<protein>
    <submittedName>
        <fullName evidence="1">Uncharacterized protein</fullName>
    </submittedName>
</protein>
<dbReference type="EMBL" id="KX489870">
    <property type="protein sequence ID" value="AOO92234.1"/>
    <property type="molecule type" value="Genomic_DNA"/>
</dbReference>
<name>A0A1C9HZS1_RHILT</name>
<organism evidence="1">
    <name type="scientific">Rhizobium leguminosarum bv. trifolii</name>
    <dbReference type="NCBI Taxonomy" id="386"/>
    <lineage>
        <taxon>Bacteria</taxon>
        <taxon>Pseudomonadati</taxon>
        <taxon>Pseudomonadota</taxon>
        <taxon>Alphaproteobacteria</taxon>
        <taxon>Hyphomicrobiales</taxon>
        <taxon>Rhizobiaceae</taxon>
        <taxon>Rhizobium/Agrobacterium group</taxon>
        <taxon>Rhizobium</taxon>
    </lineage>
</organism>
<sequence length="202" mass="22763">MKLTGTNSSIGLIVLIDYAHLKATAKRSSGSMMQDLCPDAPMALRTARATKRDGLWPVWVPQASAVRRGSKDVFKKRKQANACQLLKTYSCALPTWWLWRGGCTRSLSEHGRETPLRPWYFVLRRGRVGRCQVCKAQLINLLITKQTAQSRNKRAAHKAAFRVIIHQQIPAICAWRGVEQPVRPEIDPLDRFLHGLTSSGYA</sequence>
<evidence type="ECO:0000313" key="1">
    <source>
        <dbReference type="EMBL" id="AOO92234.1"/>
    </source>
</evidence>
<reference evidence="1" key="2">
    <citation type="journal article" date="2016" name="Front. Microbiol.">
        <title>The Regulatory Protein RosR Affects Rhizobium leguminosarum bv. trifolii Protein Profiles, Cell Surface Properties, and Symbiosis with Clover.</title>
        <authorList>
            <person name="Rachwal K."/>
            <person name="Boguszewska A."/>
            <person name="Kopcinska J."/>
            <person name="Karas M."/>
            <person name="Tchorzewski M."/>
            <person name="Janczarek M."/>
        </authorList>
    </citation>
    <scope>NUCLEOTIDE SEQUENCE</scope>
    <source>
        <strain evidence="1">Rt24.2</strain>
    </source>
</reference>
<proteinExistence type="predicted"/>